<feature type="binding site" description="in other chain" evidence="10">
    <location>
        <begin position="239"/>
        <end position="240"/>
    </location>
    <ligand>
        <name>ATP</name>
        <dbReference type="ChEBI" id="CHEBI:30616"/>
        <note>ligand shared between two neighboring subunits</note>
    </ligand>
</feature>
<dbReference type="Pfam" id="PF02772">
    <property type="entry name" value="S-AdoMet_synt_M"/>
    <property type="match status" value="1"/>
</dbReference>
<dbReference type="AlphaFoldDB" id="A0A1M7G5L1"/>
<comment type="pathway">
    <text evidence="1 10">Amino-acid biosynthesis; S-adenosyl-L-methionine biosynthesis; S-adenosyl-L-methionine from L-methionine: step 1/1.</text>
</comment>
<dbReference type="Pfam" id="PF02773">
    <property type="entry name" value="S-AdoMet_synt_C"/>
    <property type="match status" value="1"/>
</dbReference>
<dbReference type="GO" id="GO:0000287">
    <property type="term" value="F:magnesium ion binding"/>
    <property type="evidence" value="ECO:0007669"/>
    <property type="project" value="UniProtKB-UniRule"/>
</dbReference>
<keyword evidence="4 10" id="KW-0808">Transferase</keyword>
<dbReference type="FunFam" id="3.30.300.10:FF:000003">
    <property type="entry name" value="S-adenosylmethionine synthase"/>
    <property type="match status" value="1"/>
</dbReference>
<feature type="domain" description="S-adenosylmethionine synthetase C-terminal" evidence="15">
    <location>
        <begin position="242"/>
        <end position="380"/>
    </location>
</feature>
<dbReference type="NCBIfam" id="TIGR01034">
    <property type="entry name" value="metK"/>
    <property type="match status" value="1"/>
</dbReference>
<dbReference type="InterPro" id="IPR022628">
    <property type="entry name" value="S-AdoMet_synt_N"/>
</dbReference>
<feature type="binding site" evidence="10">
    <location>
        <position position="42"/>
    </location>
    <ligand>
        <name>K(+)</name>
        <dbReference type="ChEBI" id="CHEBI:29103"/>
    </ligand>
</feature>
<keyword evidence="6 10" id="KW-0547">Nucleotide-binding</keyword>
<name>A0A1M7G5L1_9FIRM</name>
<dbReference type="Proteomes" id="UP000184038">
    <property type="component" value="Unassembled WGS sequence"/>
</dbReference>
<dbReference type="InterPro" id="IPR022636">
    <property type="entry name" value="S-AdoMet_synthetase_sfam"/>
</dbReference>
<dbReference type="InterPro" id="IPR022630">
    <property type="entry name" value="S-AdoMet_synt_C"/>
</dbReference>
<dbReference type="PANTHER" id="PTHR11964">
    <property type="entry name" value="S-ADENOSYLMETHIONINE SYNTHETASE"/>
    <property type="match status" value="1"/>
</dbReference>
<dbReference type="STRING" id="1120996.SAMN02746066_00846"/>
<comment type="function">
    <text evidence="10">Catalyzes the formation of S-adenosylmethionine (AdoMet) from methionine and ATP. The overall synthetic reaction is composed of two sequential steps, AdoMet formation and the subsequent tripolyphosphate hydrolysis which occurs prior to release of AdoMet from the enzyme.</text>
</comment>
<keyword evidence="10" id="KW-0963">Cytoplasm</keyword>
<feature type="binding site" evidence="10">
    <location>
        <position position="248"/>
    </location>
    <ligand>
        <name>ATP</name>
        <dbReference type="ChEBI" id="CHEBI:30616"/>
        <note>ligand shared between two neighboring subunits</note>
    </ligand>
</feature>
<dbReference type="PROSITE" id="PS00376">
    <property type="entry name" value="ADOMET_SYNTHASE_1"/>
    <property type="match status" value="1"/>
</dbReference>
<feature type="binding site" description="in other chain" evidence="10">
    <location>
        <position position="279"/>
    </location>
    <ligand>
        <name>L-methionine</name>
        <dbReference type="ChEBI" id="CHEBI:57844"/>
        <note>ligand shared between two neighboring subunits</note>
    </ligand>
</feature>
<dbReference type="EC" id="2.5.1.6" evidence="10"/>
<organism evidence="16 17">
    <name type="scientific">Anaerosporobacter mobilis DSM 15930</name>
    <dbReference type="NCBI Taxonomy" id="1120996"/>
    <lineage>
        <taxon>Bacteria</taxon>
        <taxon>Bacillati</taxon>
        <taxon>Bacillota</taxon>
        <taxon>Clostridia</taxon>
        <taxon>Lachnospirales</taxon>
        <taxon>Lachnospiraceae</taxon>
        <taxon>Anaerosporobacter</taxon>
    </lineage>
</organism>
<feature type="binding site" evidence="10">
    <location>
        <position position="16"/>
    </location>
    <ligand>
        <name>Mg(2+)</name>
        <dbReference type="ChEBI" id="CHEBI:18420"/>
    </ligand>
</feature>
<feature type="binding site" evidence="10">
    <location>
        <position position="275"/>
    </location>
    <ligand>
        <name>ATP</name>
        <dbReference type="ChEBI" id="CHEBI:30616"/>
        <note>ligand shared between two neighboring subunits</note>
    </ligand>
</feature>
<evidence type="ECO:0000256" key="3">
    <source>
        <dbReference type="ARBA" id="ARBA00022563"/>
    </source>
</evidence>
<evidence type="ECO:0000256" key="4">
    <source>
        <dbReference type="ARBA" id="ARBA00022679"/>
    </source>
</evidence>
<sequence length="415" mass="44999">MGKLFTSESVTEGHPDKIADQISDAILDALLEQDPYSRVAAETTVATGLALVVGEITTDAYVDIAKVVRKTIRDIGYTKNAGGFDADSIAVLTSIDEQSADIALGVDKAYESKQEGVEEDFGTGAGDQGIIFGYATNETSEYLPPAISYAHRLTRRLTKVRKEGLLPYLRPDGKSQVTVEFDEEGKVARIDTIVISTQHSEVVTLGQIKQDVIRSVIKEVIPPQLLDENTKYFINPTGRFVIGGPQGDAGLTGRKIIVDTYGGTGRHGGGAFSGKDPTKVDRSAAYAARWVAKNIVAAGIADKAEIELAYAIGVAKPVSIAVDTFGTGKYSDEKIVEVIEKVFDLRPEAIINALDLRRPIYKQTAAYGHFGRTDIELPWEELNKVDEINELIDESFTRNFVPAAQSLQAKEGHGY</sequence>
<dbReference type="GO" id="GO:0004478">
    <property type="term" value="F:methionine adenosyltransferase activity"/>
    <property type="evidence" value="ECO:0007669"/>
    <property type="project" value="UniProtKB-UniRule"/>
</dbReference>
<evidence type="ECO:0000313" key="16">
    <source>
        <dbReference type="EMBL" id="SHM11550.1"/>
    </source>
</evidence>
<keyword evidence="9 10" id="KW-0630">Potassium</keyword>
<dbReference type="Gene3D" id="3.30.300.10">
    <property type="match status" value="3"/>
</dbReference>
<dbReference type="HAMAP" id="MF_00086">
    <property type="entry name" value="S_AdoMet_synth1"/>
    <property type="match status" value="1"/>
</dbReference>
<feature type="domain" description="S-adenosylmethionine synthetase central" evidence="14">
    <location>
        <begin position="123"/>
        <end position="240"/>
    </location>
</feature>
<evidence type="ECO:0000313" key="17">
    <source>
        <dbReference type="Proteomes" id="UP000184038"/>
    </source>
</evidence>
<evidence type="ECO:0000259" key="14">
    <source>
        <dbReference type="Pfam" id="PF02772"/>
    </source>
</evidence>
<comment type="cofactor">
    <cofactor evidence="10">
        <name>K(+)</name>
        <dbReference type="ChEBI" id="CHEBI:29103"/>
    </cofactor>
    <text evidence="10">Binds 1 potassium ion per subunit.</text>
</comment>
<dbReference type="EMBL" id="FRCP01000006">
    <property type="protein sequence ID" value="SHM11550.1"/>
    <property type="molecule type" value="Genomic_DNA"/>
</dbReference>
<dbReference type="PIRSF" id="PIRSF000497">
    <property type="entry name" value="MAT"/>
    <property type="match status" value="1"/>
</dbReference>
<evidence type="ECO:0000256" key="8">
    <source>
        <dbReference type="ARBA" id="ARBA00022842"/>
    </source>
</evidence>
<evidence type="ECO:0000256" key="7">
    <source>
        <dbReference type="ARBA" id="ARBA00022840"/>
    </source>
</evidence>
<evidence type="ECO:0000256" key="9">
    <source>
        <dbReference type="ARBA" id="ARBA00022958"/>
    </source>
</evidence>
<dbReference type="OrthoDB" id="9801686at2"/>
<evidence type="ECO:0000256" key="5">
    <source>
        <dbReference type="ARBA" id="ARBA00022723"/>
    </source>
</evidence>
<feature type="binding site" description="in other chain" evidence="10">
    <location>
        <begin position="254"/>
        <end position="255"/>
    </location>
    <ligand>
        <name>ATP</name>
        <dbReference type="ChEBI" id="CHEBI:30616"/>
        <note>ligand shared between two neighboring subunits</note>
    </ligand>
</feature>
<dbReference type="InterPro" id="IPR022631">
    <property type="entry name" value="ADOMET_SYNTHASE_CS"/>
</dbReference>
<dbReference type="CDD" id="cd18079">
    <property type="entry name" value="S-AdoMet_synt"/>
    <property type="match status" value="1"/>
</dbReference>
<evidence type="ECO:0000259" key="13">
    <source>
        <dbReference type="Pfam" id="PF00438"/>
    </source>
</evidence>
<dbReference type="RefSeq" id="WP_084139079.1">
    <property type="nucleotide sequence ID" value="NZ_FRCP01000006.1"/>
</dbReference>
<keyword evidence="7 10" id="KW-0067">ATP-binding</keyword>
<keyword evidence="17" id="KW-1185">Reference proteome</keyword>
<dbReference type="SUPFAM" id="SSF55973">
    <property type="entry name" value="S-adenosylmethionine synthetase"/>
    <property type="match status" value="3"/>
</dbReference>
<accession>A0A1M7G5L1</accession>
<proteinExistence type="inferred from homology"/>
<gene>
    <name evidence="10" type="primary">metK</name>
    <name evidence="16" type="ORF">SAMN02746066_00846</name>
</gene>
<feature type="binding site" evidence="10">
    <location>
        <position position="271"/>
    </location>
    <ligand>
        <name>ATP</name>
        <dbReference type="ChEBI" id="CHEBI:30616"/>
        <note>ligand shared between two neighboring subunits</note>
    </ligand>
</feature>
<evidence type="ECO:0000256" key="2">
    <source>
        <dbReference type="ARBA" id="ARBA00009685"/>
    </source>
</evidence>
<dbReference type="FunFam" id="3.30.300.10:FF:000004">
    <property type="entry name" value="S-adenosylmethionine synthase"/>
    <property type="match status" value="1"/>
</dbReference>
<comment type="catalytic activity">
    <reaction evidence="10">
        <text>L-methionine + ATP + H2O = S-adenosyl-L-methionine + phosphate + diphosphate</text>
        <dbReference type="Rhea" id="RHEA:21080"/>
        <dbReference type="ChEBI" id="CHEBI:15377"/>
        <dbReference type="ChEBI" id="CHEBI:30616"/>
        <dbReference type="ChEBI" id="CHEBI:33019"/>
        <dbReference type="ChEBI" id="CHEBI:43474"/>
        <dbReference type="ChEBI" id="CHEBI:57844"/>
        <dbReference type="ChEBI" id="CHEBI:59789"/>
        <dbReference type="EC" id="2.5.1.6"/>
    </reaction>
</comment>
<evidence type="ECO:0000256" key="6">
    <source>
        <dbReference type="ARBA" id="ARBA00022741"/>
    </source>
</evidence>
<comment type="subcellular location">
    <subcellularLocation>
        <location evidence="10 11">Cytoplasm</location>
    </subcellularLocation>
</comment>
<dbReference type="UniPathway" id="UPA00315">
    <property type="reaction ID" value="UER00080"/>
</dbReference>
<dbReference type="Pfam" id="PF00438">
    <property type="entry name" value="S-AdoMet_synt_N"/>
    <property type="match status" value="1"/>
</dbReference>
<feature type="binding site" description="in other chain" evidence="10">
    <location>
        <position position="98"/>
    </location>
    <ligand>
        <name>L-methionine</name>
        <dbReference type="ChEBI" id="CHEBI:57844"/>
        <note>ligand shared between two neighboring subunits</note>
    </ligand>
</feature>
<evidence type="ECO:0000259" key="15">
    <source>
        <dbReference type="Pfam" id="PF02773"/>
    </source>
</evidence>
<reference evidence="16 17" key="1">
    <citation type="submission" date="2016-11" db="EMBL/GenBank/DDBJ databases">
        <authorList>
            <person name="Jaros S."/>
            <person name="Januszkiewicz K."/>
            <person name="Wedrychowicz H."/>
        </authorList>
    </citation>
    <scope>NUCLEOTIDE SEQUENCE [LARGE SCALE GENOMIC DNA]</scope>
    <source>
        <strain evidence="16 17">DSM 15930</strain>
    </source>
</reference>
<dbReference type="GO" id="GO:0006556">
    <property type="term" value="P:S-adenosylmethionine biosynthetic process"/>
    <property type="evidence" value="ECO:0007669"/>
    <property type="project" value="UniProtKB-UniRule"/>
</dbReference>
<dbReference type="GO" id="GO:0005737">
    <property type="term" value="C:cytoplasm"/>
    <property type="evidence" value="ECO:0007669"/>
    <property type="project" value="UniProtKB-SubCell"/>
</dbReference>
<feature type="binding site" description="in other chain" evidence="10">
    <location>
        <begin position="172"/>
        <end position="174"/>
    </location>
    <ligand>
        <name>ATP</name>
        <dbReference type="ChEBI" id="CHEBI:30616"/>
        <note>ligand shared between two neighboring subunits</note>
    </ligand>
</feature>
<evidence type="ECO:0000256" key="12">
    <source>
        <dbReference type="RuleBase" id="RU004462"/>
    </source>
</evidence>
<evidence type="ECO:0000256" key="10">
    <source>
        <dbReference type="HAMAP-Rule" id="MF_00086"/>
    </source>
</evidence>
<comment type="cofactor">
    <cofactor evidence="10">
        <name>Mg(2+)</name>
        <dbReference type="ChEBI" id="CHEBI:18420"/>
    </cofactor>
    <text evidence="10">Binds 2 divalent ions per subunit.</text>
</comment>
<feature type="binding site" description="in other chain" evidence="10">
    <location>
        <position position="55"/>
    </location>
    <ligand>
        <name>L-methionine</name>
        <dbReference type="ChEBI" id="CHEBI:57844"/>
        <note>ligand shared between two neighboring subunits</note>
    </ligand>
</feature>
<keyword evidence="3 10" id="KW-0554">One-carbon metabolism</keyword>
<comment type="similarity">
    <text evidence="2 10 12">Belongs to the AdoMet synthase family.</text>
</comment>
<feature type="binding site" description="in other chain" evidence="10">
    <location>
        <position position="14"/>
    </location>
    <ligand>
        <name>ATP</name>
        <dbReference type="ChEBI" id="CHEBI:30616"/>
        <note>ligand shared between two neighboring subunits</note>
    </ligand>
</feature>
<feature type="domain" description="S-adenosylmethionine synthetase N-terminal" evidence="13">
    <location>
        <begin position="4"/>
        <end position="100"/>
    </location>
</feature>
<dbReference type="InterPro" id="IPR002133">
    <property type="entry name" value="S-AdoMet_synthetase"/>
</dbReference>
<comment type="subunit">
    <text evidence="10">Homotetramer; dimer of dimers.</text>
</comment>
<evidence type="ECO:0000256" key="1">
    <source>
        <dbReference type="ARBA" id="ARBA00005224"/>
    </source>
</evidence>
<keyword evidence="8 10" id="KW-0460">Magnesium</keyword>
<dbReference type="PROSITE" id="PS00377">
    <property type="entry name" value="ADOMET_SYNTHASE_2"/>
    <property type="match status" value="1"/>
</dbReference>
<dbReference type="InterPro" id="IPR022629">
    <property type="entry name" value="S-AdoMet_synt_central"/>
</dbReference>
<evidence type="ECO:0000256" key="11">
    <source>
        <dbReference type="RuleBase" id="RU000542"/>
    </source>
</evidence>
<dbReference type="GO" id="GO:0006730">
    <property type="term" value="P:one-carbon metabolic process"/>
    <property type="evidence" value="ECO:0007669"/>
    <property type="project" value="UniProtKB-KW"/>
</dbReference>
<keyword evidence="5 10" id="KW-0479">Metal-binding</keyword>
<feature type="binding site" evidence="10">
    <location>
        <position position="248"/>
    </location>
    <ligand>
        <name>L-methionine</name>
        <dbReference type="ChEBI" id="CHEBI:57844"/>
        <note>ligand shared between two neighboring subunits</note>
    </ligand>
</feature>
<feature type="region of interest" description="Flexible loop" evidence="10">
    <location>
        <begin position="98"/>
        <end position="108"/>
    </location>
</feature>
<protein>
    <recommendedName>
        <fullName evidence="10">S-adenosylmethionine synthase</fullName>
        <shortName evidence="10">AdoMet synthase</shortName>
        <ecNumber evidence="10">2.5.1.6</ecNumber>
    </recommendedName>
    <alternativeName>
        <fullName evidence="10">MAT</fullName>
    </alternativeName>
    <alternativeName>
        <fullName evidence="10">Methionine adenosyltransferase</fullName>
    </alternativeName>
</protein>
<dbReference type="GO" id="GO:0005524">
    <property type="term" value="F:ATP binding"/>
    <property type="evidence" value="ECO:0007669"/>
    <property type="project" value="UniProtKB-UniRule"/>
</dbReference>